<dbReference type="PANTHER" id="PTHR46041">
    <property type="entry name" value="MITOCHONDRIAL INNER MEMBRANE PROTEASE SUBUNIT 2"/>
    <property type="match status" value="1"/>
</dbReference>
<keyword evidence="6" id="KW-0472">Membrane</keyword>
<evidence type="ECO:0000256" key="4">
    <source>
        <dbReference type="ARBA" id="ARBA00022801"/>
    </source>
</evidence>
<dbReference type="InterPro" id="IPR019533">
    <property type="entry name" value="Peptidase_S26"/>
</dbReference>
<dbReference type="PANTHER" id="PTHR46041:SF2">
    <property type="entry name" value="MITOCHONDRIAL INNER MEMBRANE PROTEASE SUBUNIT 2"/>
    <property type="match status" value="1"/>
</dbReference>
<evidence type="ECO:0000256" key="1">
    <source>
        <dbReference type="ARBA" id="ARBA00004167"/>
    </source>
</evidence>
<dbReference type="Ensembl" id="ENSFALT00000045405.1">
    <property type="protein sequence ID" value="ENSFALP00000027631.1"/>
    <property type="gene ID" value="ENSFALG00000009316.2"/>
</dbReference>
<evidence type="ECO:0000256" key="5">
    <source>
        <dbReference type="ARBA" id="ARBA00022989"/>
    </source>
</evidence>
<dbReference type="SUPFAM" id="SSF51306">
    <property type="entry name" value="LexA/Signal peptidase"/>
    <property type="match status" value="1"/>
</dbReference>
<sequence length="142" mass="16027">MYRRNDSEKSLCNEKGEHRNTDSIQIMAQAQGLGKRYIKAFFKGFFVAVPVTVTFLDRVACVARVEGASMQPSLNPGGRQASDVVLLNHWSIRNYDVQRGDIVSLVRKQFFSTCRIMQCLQNFGGGRFTRTTISESSHGFLQ</sequence>
<evidence type="ECO:0000313" key="7">
    <source>
        <dbReference type="Ensembl" id="ENSFALP00000027631.1"/>
    </source>
</evidence>
<dbReference type="GO" id="GO:0006465">
    <property type="term" value="P:signal peptide processing"/>
    <property type="evidence" value="ECO:0007669"/>
    <property type="project" value="InterPro"/>
</dbReference>
<dbReference type="CDD" id="cd06530">
    <property type="entry name" value="S26_SPase_I"/>
    <property type="match status" value="1"/>
</dbReference>
<proteinExistence type="predicted"/>
<gene>
    <name evidence="7" type="primary">IMMP2L</name>
</gene>
<comment type="subcellular location">
    <subcellularLocation>
        <location evidence="1">Membrane</location>
        <topology evidence="1">Single-pass membrane protein</topology>
    </subcellularLocation>
</comment>
<evidence type="ECO:0000256" key="2">
    <source>
        <dbReference type="ARBA" id="ARBA00022670"/>
    </source>
</evidence>
<accession>A0A803VY25</accession>
<dbReference type="AlphaFoldDB" id="A0A803VY25"/>
<organism evidence="7 8">
    <name type="scientific">Ficedula albicollis</name>
    <name type="common">Collared flycatcher</name>
    <name type="synonym">Muscicapa albicollis</name>
    <dbReference type="NCBI Taxonomy" id="59894"/>
    <lineage>
        <taxon>Eukaryota</taxon>
        <taxon>Metazoa</taxon>
        <taxon>Chordata</taxon>
        <taxon>Craniata</taxon>
        <taxon>Vertebrata</taxon>
        <taxon>Euteleostomi</taxon>
        <taxon>Archelosauria</taxon>
        <taxon>Archosauria</taxon>
        <taxon>Dinosauria</taxon>
        <taxon>Saurischia</taxon>
        <taxon>Theropoda</taxon>
        <taxon>Coelurosauria</taxon>
        <taxon>Aves</taxon>
        <taxon>Neognathae</taxon>
        <taxon>Neoaves</taxon>
        <taxon>Telluraves</taxon>
        <taxon>Australaves</taxon>
        <taxon>Passeriformes</taxon>
        <taxon>Muscicapidae</taxon>
        <taxon>Ficedula</taxon>
    </lineage>
</organism>
<dbReference type="Proteomes" id="UP000016665">
    <property type="component" value="Chromosome 1A"/>
</dbReference>
<keyword evidence="5" id="KW-1133">Transmembrane helix</keyword>
<reference evidence="7" key="3">
    <citation type="submission" date="2025-09" db="UniProtKB">
        <authorList>
            <consortium name="Ensembl"/>
        </authorList>
    </citation>
    <scope>IDENTIFICATION</scope>
</reference>
<keyword evidence="4" id="KW-0378">Hydrolase</keyword>
<reference evidence="7" key="2">
    <citation type="submission" date="2025-08" db="UniProtKB">
        <authorList>
            <consortium name="Ensembl"/>
        </authorList>
    </citation>
    <scope>IDENTIFICATION</scope>
</reference>
<keyword evidence="2" id="KW-0645">Protease</keyword>
<dbReference type="GO" id="GO:0006627">
    <property type="term" value="P:protein processing involved in protein targeting to mitochondrion"/>
    <property type="evidence" value="ECO:0007669"/>
    <property type="project" value="InterPro"/>
</dbReference>
<name>A0A803VY25_FICAL</name>
<dbReference type="GO" id="GO:0004252">
    <property type="term" value="F:serine-type endopeptidase activity"/>
    <property type="evidence" value="ECO:0007669"/>
    <property type="project" value="InterPro"/>
</dbReference>
<keyword evidence="3" id="KW-0812">Transmembrane</keyword>
<protein>
    <submittedName>
        <fullName evidence="7">Inner mitochondrial membrane peptidase subunit 2</fullName>
    </submittedName>
</protein>
<keyword evidence="8" id="KW-1185">Reference proteome</keyword>
<dbReference type="InterPro" id="IPR036286">
    <property type="entry name" value="LexA/Signal_pep-like_sf"/>
</dbReference>
<evidence type="ECO:0000256" key="3">
    <source>
        <dbReference type="ARBA" id="ARBA00022692"/>
    </source>
</evidence>
<dbReference type="InterPro" id="IPR037730">
    <property type="entry name" value="IMP2"/>
</dbReference>
<evidence type="ECO:0000313" key="8">
    <source>
        <dbReference type="Proteomes" id="UP000016665"/>
    </source>
</evidence>
<dbReference type="GeneTree" id="ENSGT00550000075044"/>
<dbReference type="GO" id="GO:0042720">
    <property type="term" value="C:mitochondrial inner membrane peptidase complex"/>
    <property type="evidence" value="ECO:0007669"/>
    <property type="project" value="InterPro"/>
</dbReference>
<reference evidence="7 8" key="1">
    <citation type="journal article" date="2012" name="Nature">
        <title>The genomic landscape of species divergence in Ficedula flycatchers.</title>
        <authorList>
            <person name="Ellegren H."/>
            <person name="Smeds L."/>
            <person name="Burri R."/>
            <person name="Olason P.I."/>
            <person name="Backstrom N."/>
            <person name="Kawakami T."/>
            <person name="Kunstner A."/>
            <person name="Makinen H."/>
            <person name="Nadachowska-Brzyska K."/>
            <person name="Qvarnstrom A."/>
            <person name="Uebbing S."/>
            <person name="Wolf J.B."/>
        </authorList>
    </citation>
    <scope>NUCLEOTIDE SEQUENCE [LARGE SCALE GENOMIC DNA]</scope>
</reference>
<evidence type="ECO:0000256" key="6">
    <source>
        <dbReference type="ARBA" id="ARBA00023136"/>
    </source>
</evidence>